<name>A0ACA9K2U4_9GLOM</name>
<accession>A0ACA9K2U4</accession>
<dbReference type="Proteomes" id="UP000789525">
    <property type="component" value="Unassembled WGS sequence"/>
</dbReference>
<organism evidence="1 2">
    <name type="scientific">Acaulospora colombiana</name>
    <dbReference type="NCBI Taxonomy" id="27376"/>
    <lineage>
        <taxon>Eukaryota</taxon>
        <taxon>Fungi</taxon>
        <taxon>Fungi incertae sedis</taxon>
        <taxon>Mucoromycota</taxon>
        <taxon>Glomeromycotina</taxon>
        <taxon>Glomeromycetes</taxon>
        <taxon>Diversisporales</taxon>
        <taxon>Acaulosporaceae</taxon>
        <taxon>Acaulospora</taxon>
    </lineage>
</organism>
<evidence type="ECO:0000313" key="1">
    <source>
        <dbReference type="EMBL" id="CAG8448484.1"/>
    </source>
</evidence>
<comment type="caution">
    <text evidence="1">The sequence shown here is derived from an EMBL/GenBank/DDBJ whole genome shotgun (WGS) entry which is preliminary data.</text>
</comment>
<dbReference type="EMBL" id="CAJVPT010000675">
    <property type="protein sequence ID" value="CAG8448484.1"/>
    <property type="molecule type" value="Genomic_DNA"/>
</dbReference>
<proteinExistence type="predicted"/>
<evidence type="ECO:0000313" key="2">
    <source>
        <dbReference type="Proteomes" id="UP000789525"/>
    </source>
</evidence>
<sequence length="41" mass="4585">MSQLSDPTITNNHKNTTHTNFNNTSDIHMQDTPILTSSTLI</sequence>
<gene>
    <name evidence="1" type="ORF">ACOLOM_LOCUS646</name>
</gene>
<keyword evidence="2" id="KW-1185">Reference proteome</keyword>
<reference evidence="1" key="1">
    <citation type="submission" date="2021-06" db="EMBL/GenBank/DDBJ databases">
        <authorList>
            <person name="Kallberg Y."/>
            <person name="Tangrot J."/>
            <person name="Rosling A."/>
        </authorList>
    </citation>
    <scope>NUCLEOTIDE SEQUENCE</scope>
    <source>
        <strain evidence="1">CL356</strain>
    </source>
</reference>
<protein>
    <submittedName>
        <fullName evidence="1">12024_t:CDS:1</fullName>
    </submittedName>
</protein>